<evidence type="ECO:0000256" key="4">
    <source>
        <dbReference type="ARBA" id="ARBA00022942"/>
    </source>
</evidence>
<evidence type="ECO:0000256" key="3">
    <source>
        <dbReference type="ARBA" id="ARBA00022490"/>
    </source>
</evidence>
<evidence type="ECO:0000256" key="5">
    <source>
        <dbReference type="ARBA" id="ARBA00023242"/>
    </source>
</evidence>
<dbReference type="GO" id="GO:0005634">
    <property type="term" value="C:nucleus"/>
    <property type="evidence" value="ECO:0007669"/>
    <property type="project" value="UniProtKB-SubCell"/>
</dbReference>
<dbReference type="Proteomes" id="UP000007800">
    <property type="component" value="Unassembled WGS sequence"/>
</dbReference>
<dbReference type="GeneID" id="9038907"/>
<feature type="compositionally biased region" description="Low complexity" evidence="6">
    <location>
        <begin position="146"/>
        <end position="156"/>
    </location>
</feature>
<keyword evidence="4" id="KW-0647">Proteasome</keyword>
<dbReference type="RefSeq" id="XP_002778877.1">
    <property type="nucleotide sequence ID" value="XM_002778831.1"/>
</dbReference>
<name>C5KXE8_PERM5</name>
<evidence type="ECO:0000256" key="2">
    <source>
        <dbReference type="ARBA" id="ARBA00004496"/>
    </source>
</evidence>
<evidence type="ECO:0000259" key="7">
    <source>
        <dbReference type="PROSITE" id="PS51917"/>
    </source>
</evidence>
<dbReference type="Gene3D" id="2.30.29.70">
    <property type="entry name" value="Proteasomal ubiquitin receptor Rpn13/ADRM1"/>
    <property type="match status" value="1"/>
</dbReference>
<dbReference type="GO" id="GO:0070628">
    <property type="term" value="F:proteasome binding"/>
    <property type="evidence" value="ECO:0007669"/>
    <property type="project" value="TreeGrafter"/>
</dbReference>
<dbReference type="InterPro" id="IPR044868">
    <property type="entry name" value="Rpn13/ADRM1_Pru"/>
</dbReference>
<evidence type="ECO:0000256" key="1">
    <source>
        <dbReference type="ARBA" id="ARBA00004123"/>
    </source>
</evidence>
<feature type="domain" description="Pru" evidence="7">
    <location>
        <begin position="8"/>
        <end position="124"/>
    </location>
</feature>
<dbReference type="InterPro" id="IPR006773">
    <property type="entry name" value="Rpn13/ADRM1"/>
</dbReference>
<evidence type="ECO:0000313" key="9">
    <source>
        <dbReference type="Proteomes" id="UP000007800"/>
    </source>
</evidence>
<feature type="region of interest" description="Disordered" evidence="6">
    <location>
        <begin position="123"/>
        <end position="161"/>
    </location>
</feature>
<dbReference type="InParanoid" id="C5KXE8"/>
<proteinExistence type="predicted"/>
<dbReference type="PANTHER" id="PTHR12225:SF0">
    <property type="entry name" value="PROTEASOMAL UBIQUITIN RECEPTOR ADRM1"/>
    <property type="match status" value="1"/>
</dbReference>
<dbReference type="Pfam" id="PF16550">
    <property type="entry name" value="RPN13_C"/>
    <property type="match status" value="1"/>
</dbReference>
<keyword evidence="3" id="KW-0963">Cytoplasm</keyword>
<dbReference type="PROSITE" id="PS51917">
    <property type="entry name" value="PRU"/>
    <property type="match status" value="1"/>
</dbReference>
<accession>C5KXE8</accession>
<dbReference type="GO" id="GO:0061133">
    <property type="term" value="F:endopeptidase activator activity"/>
    <property type="evidence" value="ECO:0007669"/>
    <property type="project" value="TreeGrafter"/>
</dbReference>
<gene>
    <name evidence="8" type="ORF">Pmar_PMAR000706</name>
</gene>
<reference evidence="8 9" key="1">
    <citation type="submission" date="2008-07" db="EMBL/GenBank/DDBJ databases">
        <authorList>
            <person name="El-Sayed N."/>
            <person name="Caler E."/>
            <person name="Inman J."/>
            <person name="Amedeo P."/>
            <person name="Hass B."/>
            <person name="Wortman J."/>
        </authorList>
    </citation>
    <scope>NUCLEOTIDE SEQUENCE [LARGE SCALE GENOMIC DNA]</scope>
    <source>
        <strain evidence="9">ATCC 50983 / TXsc</strain>
    </source>
</reference>
<dbReference type="AlphaFoldDB" id="C5KXE8"/>
<comment type="subcellular location">
    <subcellularLocation>
        <location evidence="2">Cytoplasm</location>
    </subcellularLocation>
    <subcellularLocation>
        <location evidence="1">Nucleus</location>
    </subcellularLocation>
</comment>
<dbReference type="OMA" id="WMQDYDD"/>
<dbReference type="EMBL" id="GG677256">
    <property type="protein sequence ID" value="EER10672.1"/>
    <property type="molecule type" value="Genomic_DNA"/>
</dbReference>
<dbReference type="InterPro" id="IPR032368">
    <property type="entry name" value="RPN13_DEUBAD"/>
</dbReference>
<dbReference type="PANTHER" id="PTHR12225">
    <property type="entry name" value="ADHESION REGULATING MOLECULE 1 110 KDA CELL MEMBRANE GLYCOPROTEIN"/>
    <property type="match status" value="1"/>
</dbReference>
<protein>
    <recommendedName>
        <fullName evidence="7">Pru domain-containing protein</fullName>
    </recommendedName>
</protein>
<evidence type="ECO:0000256" key="6">
    <source>
        <dbReference type="SAM" id="MobiDB-lite"/>
    </source>
</evidence>
<feature type="region of interest" description="Disordered" evidence="6">
    <location>
        <begin position="300"/>
        <end position="323"/>
    </location>
</feature>
<dbReference type="FunCoup" id="C5KXE8">
    <property type="interactions" value="68"/>
</dbReference>
<evidence type="ECO:0000313" key="8">
    <source>
        <dbReference type="EMBL" id="EER10672.1"/>
    </source>
</evidence>
<dbReference type="GO" id="GO:0008541">
    <property type="term" value="C:proteasome regulatory particle, lid subcomplex"/>
    <property type="evidence" value="ECO:0007669"/>
    <property type="project" value="TreeGrafter"/>
</dbReference>
<keyword evidence="9" id="KW-1185">Reference proteome</keyword>
<sequence length="323" mass="35994">MAASRTYKVTREVVHLLAGKMNRDGRTVTPDDRRGILRLVECDDGCLRVEFVLRSDGCDVDSTGPEESFVADKGDKLDPVPQCTTGRVYVLRIKDQRHLYWMQAEDATDEPRLVVKFNKALDRAQSEPDQDAVMEEAAPPPPTSIPFPSRSTSSSSQQGGGLSVMDRLMAEQDDFRPTEEQFAQAAAFWILAHRLDEAGVRVRPRIHPTPLRNVLTKEVLAKLAEDPEGNKQLKDQIPEGHTLKDTITSAQFYQAMGRMDEAIYSENVLALFQALELDASVLDSHADPFESLCEALEKKYREEGSSQPSDTAQKADEDMPSAD</sequence>
<dbReference type="OrthoDB" id="7777654at2759"/>
<dbReference type="Pfam" id="PF04683">
    <property type="entry name" value="Rpn13_ADRM1_Pru"/>
    <property type="match status" value="1"/>
</dbReference>
<dbReference type="GO" id="GO:0005737">
    <property type="term" value="C:cytoplasm"/>
    <property type="evidence" value="ECO:0007669"/>
    <property type="project" value="UniProtKB-SubCell"/>
</dbReference>
<keyword evidence="5" id="KW-0539">Nucleus</keyword>
<organism evidence="9">
    <name type="scientific">Perkinsus marinus (strain ATCC 50983 / TXsc)</name>
    <dbReference type="NCBI Taxonomy" id="423536"/>
    <lineage>
        <taxon>Eukaryota</taxon>
        <taxon>Sar</taxon>
        <taxon>Alveolata</taxon>
        <taxon>Perkinsozoa</taxon>
        <taxon>Perkinsea</taxon>
        <taxon>Perkinsida</taxon>
        <taxon>Perkinsidae</taxon>
        <taxon>Perkinsus</taxon>
    </lineage>
</organism>
<dbReference type="InterPro" id="IPR038108">
    <property type="entry name" value="RPN13_DEUBAD_sf"/>
</dbReference>
<dbReference type="Gene3D" id="1.10.2020.20">
    <property type="match status" value="1"/>
</dbReference>
<dbReference type="InterPro" id="IPR038633">
    <property type="entry name" value="Rpn13/ADRM1_Pru_sf"/>
</dbReference>